<reference evidence="9 10" key="1">
    <citation type="journal article" date="2011" name="Front. Microbiol.">
        <title>Genomic signatures of strain selection and enhancement in Bacillus atrophaeus var. globigii, a historical biowarfare simulant.</title>
        <authorList>
            <person name="Gibbons H.S."/>
            <person name="Broomall S.M."/>
            <person name="McNew L.A."/>
            <person name="Daligault H."/>
            <person name="Chapman C."/>
            <person name="Bruce D."/>
            <person name="Karavis M."/>
            <person name="Krepps M."/>
            <person name="McGregor P.A."/>
            <person name="Hong C."/>
            <person name="Park K.H."/>
            <person name="Akmal A."/>
            <person name="Feldman A."/>
            <person name="Lin J.S."/>
            <person name="Chang W.E."/>
            <person name="Higgs B.W."/>
            <person name="Demirev P."/>
            <person name="Lindquist J."/>
            <person name="Liem A."/>
            <person name="Fochler E."/>
            <person name="Read T.D."/>
            <person name="Tapia R."/>
            <person name="Johnson S."/>
            <person name="Bishop-Lilly K.A."/>
            <person name="Detter C."/>
            <person name="Han C."/>
            <person name="Sozhamannan S."/>
            <person name="Rosenzweig C.N."/>
            <person name="Skowronski E.W."/>
        </authorList>
    </citation>
    <scope>NUCLEOTIDE SEQUENCE [LARGE SCALE GENOMIC DNA]</scope>
    <source>
        <strain evidence="9 10">AK5</strain>
    </source>
</reference>
<dbReference type="GO" id="GO:0005829">
    <property type="term" value="C:cytosol"/>
    <property type="evidence" value="ECO:0007669"/>
    <property type="project" value="TreeGrafter"/>
</dbReference>
<dbReference type="PROSITE" id="PS50862">
    <property type="entry name" value="AA_TRNA_LIGASE_II"/>
    <property type="match status" value="1"/>
</dbReference>
<evidence type="ECO:0000256" key="7">
    <source>
        <dbReference type="NCBIfam" id="TIGR00669"/>
    </source>
</evidence>
<dbReference type="Proteomes" id="UP000288212">
    <property type="component" value="Unassembled WGS sequence"/>
</dbReference>
<dbReference type="InterPro" id="IPR045864">
    <property type="entry name" value="aa-tRNA-synth_II/BPL/LPL"/>
</dbReference>
<dbReference type="GO" id="GO:0005524">
    <property type="term" value="F:ATP binding"/>
    <property type="evidence" value="ECO:0007669"/>
    <property type="project" value="UniProtKB-KW"/>
</dbReference>
<keyword evidence="2 9" id="KW-0436">Ligase</keyword>
<dbReference type="PANTHER" id="PTHR30073">
    <property type="entry name" value="ASPARTATE--AMMONIA LIGASE"/>
    <property type="match status" value="1"/>
</dbReference>
<evidence type="ECO:0000256" key="2">
    <source>
        <dbReference type="ARBA" id="ARBA00022598"/>
    </source>
</evidence>
<evidence type="ECO:0000259" key="8">
    <source>
        <dbReference type="PROSITE" id="PS50862"/>
    </source>
</evidence>
<gene>
    <name evidence="9" type="primary">asnA</name>
    <name evidence="9" type="ORF">CWE06_10705</name>
</gene>
<evidence type="ECO:0000256" key="4">
    <source>
        <dbReference type="ARBA" id="ARBA00022741"/>
    </source>
</evidence>
<dbReference type="Gene3D" id="3.30.930.10">
    <property type="entry name" value="Bira Bifunctional Protein, Domain 2"/>
    <property type="match status" value="1"/>
</dbReference>
<dbReference type="RefSeq" id="WP_126793959.1">
    <property type="nucleotide sequence ID" value="NZ_PIPI01000008.1"/>
</dbReference>
<dbReference type="InterPro" id="IPR006195">
    <property type="entry name" value="aa-tRNA-synth_II"/>
</dbReference>
<keyword evidence="5" id="KW-0067">ATP-binding</keyword>
<feature type="domain" description="Aminoacyl-transfer RNA synthetases class-II family profile" evidence="8">
    <location>
        <begin position="13"/>
        <end position="311"/>
    </location>
</feature>
<name>A0A432VR05_9GAMM</name>
<dbReference type="NCBIfam" id="TIGR00669">
    <property type="entry name" value="asnA"/>
    <property type="match status" value="1"/>
</dbReference>
<evidence type="ECO:0000256" key="1">
    <source>
        <dbReference type="ARBA" id="ARBA00022490"/>
    </source>
</evidence>
<keyword evidence="3" id="KW-0028">Amino-acid biosynthesis</keyword>
<dbReference type="AlphaFoldDB" id="A0A432VR05"/>
<evidence type="ECO:0000256" key="3">
    <source>
        <dbReference type="ARBA" id="ARBA00022605"/>
    </source>
</evidence>
<dbReference type="GO" id="GO:0006529">
    <property type="term" value="P:asparagine biosynthetic process"/>
    <property type="evidence" value="ECO:0007669"/>
    <property type="project" value="UniProtKB-UniRule"/>
</dbReference>
<evidence type="ECO:0000256" key="6">
    <source>
        <dbReference type="ARBA" id="ARBA00022888"/>
    </source>
</evidence>
<evidence type="ECO:0000313" key="10">
    <source>
        <dbReference type="Proteomes" id="UP000288212"/>
    </source>
</evidence>
<accession>A0A432VR05</accession>
<keyword evidence="6" id="KW-0061">Asparagine biosynthesis</keyword>
<dbReference type="PIRSF" id="PIRSF001555">
    <property type="entry name" value="Asp_ammon_ligase"/>
    <property type="match status" value="1"/>
</dbReference>
<protein>
    <recommendedName>
        <fullName evidence="7">Aspartate--ammonia ligase</fullName>
        <ecNumber evidence="7">6.3.1.1</ecNumber>
    </recommendedName>
</protein>
<dbReference type="InterPro" id="IPR004618">
    <property type="entry name" value="AsnA"/>
</dbReference>
<keyword evidence="1" id="KW-0963">Cytoplasm</keyword>
<dbReference type="PANTHER" id="PTHR30073:SF5">
    <property type="entry name" value="ASPARTATE--AMMONIA LIGASE"/>
    <property type="match status" value="1"/>
</dbReference>
<dbReference type="Pfam" id="PF03590">
    <property type="entry name" value="AsnA"/>
    <property type="match status" value="1"/>
</dbReference>
<dbReference type="SUPFAM" id="SSF55681">
    <property type="entry name" value="Class II aaRS and biotin synthetases"/>
    <property type="match status" value="1"/>
</dbReference>
<dbReference type="GO" id="GO:0004071">
    <property type="term" value="F:aspartate-ammonia ligase activity"/>
    <property type="evidence" value="ECO:0007669"/>
    <property type="project" value="UniProtKB-UniRule"/>
</dbReference>
<keyword evidence="4" id="KW-0547">Nucleotide-binding</keyword>
<evidence type="ECO:0000313" key="9">
    <source>
        <dbReference type="EMBL" id="RUO18704.1"/>
    </source>
</evidence>
<keyword evidence="10" id="KW-1185">Reference proteome</keyword>
<comment type="caution">
    <text evidence="9">The sequence shown here is derived from an EMBL/GenBank/DDBJ whole genome shotgun (WGS) entry which is preliminary data.</text>
</comment>
<evidence type="ECO:0000256" key="5">
    <source>
        <dbReference type="ARBA" id="ARBA00022840"/>
    </source>
</evidence>
<dbReference type="OrthoDB" id="3185462at2"/>
<proteinExistence type="predicted"/>
<dbReference type="EMBL" id="PIPI01000008">
    <property type="protein sequence ID" value="RUO18704.1"/>
    <property type="molecule type" value="Genomic_DNA"/>
</dbReference>
<organism evidence="9 10">
    <name type="scientific">Aliidiomarina haloalkalitolerans</name>
    <dbReference type="NCBI Taxonomy" id="859059"/>
    <lineage>
        <taxon>Bacteria</taxon>
        <taxon>Pseudomonadati</taxon>
        <taxon>Pseudomonadota</taxon>
        <taxon>Gammaproteobacteria</taxon>
        <taxon>Alteromonadales</taxon>
        <taxon>Idiomarinaceae</taxon>
        <taxon>Aliidiomarina</taxon>
    </lineage>
</organism>
<sequence>MKAKFLTKQHEIRFIRTTFTDELCRALNLVEVQAPILTDPLDGTQDTLSGYEQAVQVPVRSLQQSFEVVHSLAKWKRQLLAQYEFTAGEGIVTQMKALRPDEEQLSPIHSVYVDQWDWEQVIADQARDQKTLHQTVAAIYSALRKTLSLYQSQFDAPELHVPEKIKILTSEELRLSYPSLTSKAREHEAAREFGAVFVQNIGGALGDGKSHDVRAPDYDDWSLNGDILVWNPILEQSLELSSMGIRVDRAALIRQLQIAGKADNAQLPWHQKLLAGQLPQTIGGGIGQSRLCMWMMQQPHIGCVQHSVWCPTTRERFAGIL</sequence>
<dbReference type="EC" id="6.3.1.1" evidence="7"/>